<dbReference type="InterPro" id="IPR002173">
    <property type="entry name" value="Carboh/pur_kinase_PfkB_CS"/>
</dbReference>
<dbReference type="PROSITE" id="PS00584">
    <property type="entry name" value="PFKB_KINASES_2"/>
    <property type="match status" value="1"/>
</dbReference>
<feature type="domain" description="Carbohydrate kinase PfkB" evidence="3">
    <location>
        <begin position="38"/>
        <end position="330"/>
    </location>
</feature>
<dbReference type="Pfam" id="PF00294">
    <property type="entry name" value="PfkB"/>
    <property type="match status" value="1"/>
</dbReference>
<name>A0AAV3SEW6_HALDO</name>
<dbReference type="AlphaFoldDB" id="A0AAV3SEW6"/>
<dbReference type="Proteomes" id="UP001500962">
    <property type="component" value="Unassembled WGS sequence"/>
</dbReference>
<dbReference type="InterPro" id="IPR011611">
    <property type="entry name" value="PfkB_dom"/>
</dbReference>
<organism evidence="4 5">
    <name type="scientific">Halococcus dombrowskii</name>
    <dbReference type="NCBI Taxonomy" id="179637"/>
    <lineage>
        <taxon>Archaea</taxon>
        <taxon>Methanobacteriati</taxon>
        <taxon>Methanobacteriota</taxon>
        <taxon>Stenosarchaea group</taxon>
        <taxon>Halobacteria</taxon>
        <taxon>Halobacteriales</taxon>
        <taxon>Halococcaceae</taxon>
        <taxon>Halococcus</taxon>
    </lineage>
</organism>
<evidence type="ECO:0000313" key="4">
    <source>
        <dbReference type="EMBL" id="GAA0455300.1"/>
    </source>
</evidence>
<keyword evidence="1" id="KW-0808">Transferase</keyword>
<dbReference type="Gene3D" id="3.40.1190.20">
    <property type="match status" value="1"/>
</dbReference>
<gene>
    <name evidence="4" type="ORF">GCM10008985_08910</name>
</gene>
<protein>
    <submittedName>
        <fullName evidence="4">Carbohydrate kinase family protein</fullName>
    </submittedName>
</protein>
<evidence type="ECO:0000256" key="2">
    <source>
        <dbReference type="ARBA" id="ARBA00022777"/>
    </source>
</evidence>
<reference evidence="4" key="2">
    <citation type="submission" date="2023-12" db="EMBL/GenBank/DDBJ databases">
        <authorList>
            <person name="Sun Q."/>
            <person name="Inoue M."/>
        </authorList>
    </citation>
    <scope>NUCLEOTIDE SEQUENCE</scope>
    <source>
        <strain evidence="4">JCM 12289</strain>
    </source>
</reference>
<sequence length="342" mass="35675">MAAFAGRAIRTDHLSHLEARSHTFKRARLRVSVMASLDVVTVGSALIDHVYTLSNLPEPDGGAFVHDHTTTVGGVAANVGTGLVALDHDVGIITRLGEDATEEVETTLRTRGLDVTRVRSGAEESSYTLILRGPGGERMVVAGGQSVPRLRLDDTDREYLADADVVFTSAYAPDTVVAELVAARERGEIARLVFDLAGPLSELEGRGTTPATIDRVLSVADLFVVGEVAARSYFDGDVTAAVTALEHRSVPRAAVTRGDEGAVLITDERAIDVPALSVPIEDTTGAGDAFTAGLVHAWLLGGAPPADAGRFAAGVAALNCTAEGACGRLPDEASVRAFLADD</sequence>
<dbReference type="PANTHER" id="PTHR10584:SF157">
    <property type="entry name" value="SULFOFRUCTOSE KINASE"/>
    <property type="match status" value="1"/>
</dbReference>
<dbReference type="InterPro" id="IPR029056">
    <property type="entry name" value="Ribokinase-like"/>
</dbReference>
<evidence type="ECO:0000256" key="1">
    <source>
        <dbReference type="ARBA" id="ARBA00022679"/>
    </source>
</evidence>
<proteinExistence type="predicted"/>
<keyword evidence="2 4" id="KW-0418">Kinase</keyword>
<dbReference type="PANTHER" id="PTHR10584">
    <property type="entry name" value="SUGAR KINASE"/>
    <property type="match status" value="1"/>
</dbReference>
<reference evidence="4" key="1">
    <citation type="journal article" date="2014" name="Int. J. Syst. Evol. Microbiol.">
        <title>Complete genome sequence of Corynebacterium casei LMG S-19264T (=DSM 44701T), isolated from a smear-ripened cheese.</title>
        <authorList>
            <consortium name="US DOE Joint Genome Institute (JGI-PGF)"/>
            <person name="Walter F."/>
            <person name="Albersmeier A."/>
            <person name="Kalinowski J."/>
            <person name="Ruckert C."/>
        </authorList>
    </citation>
    <scope>NUCLEOTIDE SEQUENCE</scope>
    <source>
        <strain evidence="4">JCM 12289</strain>
    </source>
</reference>
<dbReference type="SUPFAM" id="SSF53613">
    <property type="entry name" value="Ribokinase-like"/>
    <property type="match status" value="1"/>
</dbReference>
<accession>A0AAV3SEW6</accession>
<evidence type="ECO:0000259" key="3">
    <source>
        <dbReference type="Pfam" id="PF00294"/>
    </source>
</evidence>
<dbReference type="EMBL" id="BAAADN010000017">
    <property type="protein sequence ID" value="GAA0455300.1"/>
    <property type="molecule type" value="Genomic_DNA"/>
</dbReference>
<evidence type="ECO:0000313" key="5">
    <source>
        <dbReference type="Proteomes" id="UP001500962"/>
    </source>
</evidence>
<comment type="caution">
    <text evidence="4">The sequence shown here is derived from an EMBL/GenBank/DDBJ whole genome shotgun (WGS) entry which is preliminary data.</text>
</comment>
<dbReference type="GO" id="GO:0016301">
    <property type="term" value="F:kinase activity"/>
    <property type="evidence" value="ECO:0007669"/>
    <property type="project" value="UniProtKB-KW"/>
</dbReference>
<dbReference type="GO" id="GO:0005829">
    <property type="term" value="C:cytosol"/>
    <property type="evidence" value="ECO:0007669"/>
    <property type="project" value="TreeGrafter"/>
</dbReference>